<accession>A0ABY0CNN8</accession>
<gene>
    <name evidence="2" type="ORF">EA187_18210</name>
</gene>
<name>A0ABY0CNN8_9DELT</name>
<proteinExistence type="predicted"/>
<evidence type="ECO:0008006" key="4">
    <source>
        <dbReference type="Google" id="ProtNLM"/>
    </source>
</evidence>
<evidence type="ECO:0000256" key="1">
    <source>
        <dbReference type="SAM" id="SignalP"/>
    </source>
</evidence>
<dbReference type="Proteomes" id="UP000282926">
    <property type="component" value="Unassembled WGS sequence"/>
</dbReference>
<protein>
    <recommendedName>
        <fullName evidence="4">Carboxypeptidase regulatory-like domain-containing protein</fullName>
    </recommendedName>
</protein>
<keyword evidence="3" id="KW-1185">Reference proteome</keyword>
<sequence length="249" mass="27054">MNTRPVKLTMSALAAITLVSACGPSTTRAFDAMSATEVQNLRRAGESSGSLKVEVKVEAEARHANASSAQDYETEIEVRVSRQGVPVTDARVVIAAYELGEWTLEHDEDGEYEHEIDGYHRAYRVDVIAGADRVEGVYLAGPALHTFDAPTQGAQVPGDQPLDVSWQAESGADEVWIEGEGFEDVRLDAAASSYQVAPEQLDREPHEREDNEIEVLRLNRMSIEGAEAGSQMSVSVSNEIEVWVAPTAP</sequence>
<evidence type="ECO:0000313" key="3">
    <source>
        <dbReference type="Proteomes" id="UP000282926"/>
    </source>
</evidence>
<dbReference type="EMBL" id="SADD01000015">
    <property type="protein sequence ID" value="RVU41592.1"/>
    <property type="molecule type" value="Genomic_DNA"/>
</dbReference>
<evidence type="ECO:0000313" key="2">
    <source>
        <dbReference type="EMBL" id="RVU41592.1"/>
    </source>
</evidence>
<feature type="signal peptide" evidence="1">
    <location>
        <begin position="1"/>
        <end position="29"/>
    </location>
</feature>
<organism evidence="2 3">
    <name type="scientific">Lujinxingia sediminis</name>
    <dbReference type="NCBI Taxonomy" id="2480984"/>
    <lineage>
        <taxon>Bacteria</taxon>
        <taxon>Deltaproteobacteria</taxon>
        <taxon>Bradymonadales</taxon>
        <taxon>Lujinxingiaceae</taxon>
        <taxon>Lujinxingia</taxon>
    </lineage>
</organism>
<dbReference type="RefSeq" id="WP_127781183.1">
    <property type="nucleotide sequence ID" value="NZ_SADD01000015.1"/>
</dbReference>
<dbReference type="PROSITE" id="PS51257">
    <property type="entry name" value="PROKAR_LIPOPROTEIN"/>
    <property type="match status" value="1"/>
</dbReference>
<keyword evidence="1" id="KW-0732">Signal</keyword>
<reference evidence="2 3" key="1">
    <citation type="submission" date="2019-01" db="EMBL/GenBank/DDBJ databases">
        <title>Lujinxingia litoralis gen. nov., sp. nov. and Lujinxingia sediminis gen. nov., sp. nov., new members in the order Bradymonadales, isolated from coastal sediment.</title>
        <authorList>
            <person name="Li C.-M."/>
        </authorList>
    </citation>
    <scope>NUCLEOTIDE SEQUENCE [LARGE SCALE GENOMIC DNA]</scope>
    <source>
        <strain evidence="2 3">SEH01</strain>
    </source>
</reference>
<feature type="chain" id="PRO_5047271297" description="Carboxypeptidase regulatory-like domain-containing protein" evidence="1">
    <location>
        <begin position="30"/>
        <end position="249"/>
    </location>
</feature>
<comment type="caution">
    <text evidence="2">The sequence shown here is derived from an EMBL/GenBank/DDBJ whole genome shotgun (WGS) entry which is preliminary data.</text>
</comment>